<dbReference type="AlphaFoldDB" id="A0AAD4WHD5"/>
<protein>
    <submittedName>
        <fullName evidence="1">Uncharacterized protein</fullName>
    </submittedName>
</protein>
<dbReference type="Proteomes" id="UP001054821">
    <property type="component" value="Chromosome 2"/>
</dbReference>
<evidence type="ECO:0000313" key="1">
    <source>
        <dbReference type="EMBL" id="KAI5343563.1"/>
    </source>
</evidence>
<reference evidence="1 2" key="1">
    <citation type="journal article" date="2022" name="G3 (Bethesda)">
        <title>Whole-genome sequence and methylome profiling of the almond [Prunus dulcis (Mill.) D.A. Webb] cultivar 'Nonpareil'.</title>
        <authorList>
            <person name="D'Amico-Willman K.M."/>
            <person name="Ouma W.Z."/>
            <person name="Meulia T."/>
            <person name="Sideli G.M."/>
            <person name="Gradziel T.M."/>
            <person name="Fresnedo-Ramirez J."/>
        </authorList>
    </citation>
    <scope>NUCLEOTIDE SEQUENCE [LARGE SCALE GENOMIC DNA]</scope>
    <source>
        <strain evidence="1">Clone GOH B32 T37-40</strain>
    </source>
</reference>
<evidence type="ECO:0000313" key="2">
    <source>
        <dbReference type="Proteomes" id="UP001054821"/>
    </source>
</evidence>
<sequence length="120" mass="13068">MEHLGIINIQIAQAMIDRFHVDEGCTTNILQLLVVQQMGMETKINKSVTSLTGFHGATTVTVGTIELNVFSTPVISSQTFMIIDEVSPTIASWAGHGLARLMTSLPPHTRRCATQSLGWC</sequence>
<proteinExistence type="predicted"/>
<keyword evidence="2" id="KW-1185">Reference proteome</keyword>
<organism evidence="1 2">
    <name type="scientific">Prunus dulcis</name>
    <name type="common">Almond</name>
    <name type="synonym">Amygdalus dulcis</name>
    <dbReference type="NCBI Taxonomy" id="3755"/>
    <lineage>
        <taxon>Eukaryota</taxon>
        <taxon>Viridiplantae</taxon>
        <taxon>Streptophyta</taxon>
        <taxon>Embryophyta</taxon>
        <taxon>Tracheophyta</taxon>
        <taxon>Spermatophyta</taxon>
        <taxon>Magnoliopsida</taxon>
        <taxon>eudicotyledons</taxon>
        <taxon>Gunneridae</taxon>
        <taxon>Pentapetalae</taxon>
        <taxon>rosids</taxon>
        <taxon>fabids</taxon>
        <taxon>Rosales</taxon>
        <taxon>Rosaceae</taxon>
        <taxon>Amygdaloideae</taxon>
        <taxon>Amygdaleae</taxon>
        <taxon>Prunus</taxon>
    </lineage>
</organism>
<comment type="caution">
    <text evidence="1">The sequence shown here is derived from an EMBL/GenBank/DDBJ whole genome shotgun (WGS) entry which is preliminary data.</text>
</comment>
<name>A0AAD4WHD5_PRUDU</name>
<dbReference type="EMBL" id="JAJFAZ020000002">
    <property type="protein sequence ID" value="KAI5343563.1"/>
    <property type="molecule type" value="Genomic_DNA"/>
</dbReference>
<accession>A0AAD4WHD5</accession>
<gene>
    <name evidence="1" type="ORF">L3X38_011439</name>
</gene>